<proteinExistence type="predicted"/>
<organism evidence="2 3">
    <name type="scientific">Sulfitobacter faviae</name>
    <dbReference type="NCBI Taxonomy" id="1775881"/>
    <lineage>
        <taxon>Bacteria</taxon>
        <taxon>Pseudomonadati</taxon>
        <taxon>Pseudomonadota</taxon>
        <taxon>Alphaproteobacteria</taxon>
        <taxon>Rhodobacterales</taxon>
        <taxon>Roseobacteraceae</taxon>
        <taxon>Sulfitobacter</taxon>
    </lineage>
</organism>
<evidence type="ECO:0000313" key="3">
    <source>
        <dbReference type="Proteomes" id="UP001326567"/>
    </source>
</evidence>
<evidence type="ECO:0000313" key="2">
    <source>
        <dbReference type="EMBL" id="WPZ22853.1"/>
    </source>
</evidence>
<dbReference type="PROSITE" id="PS50056">
    <property type="entry name" value="TYR_PHOSPHATASE_2"/>
    <property type="match status" value="1"/>
</dbReference>
<dbReference type="SUPFAM" id="SSF52799">
    <property type="entry name" value="(Phosphotyrosine protein) phosphatases II"/>
    <property type="match status" value="1"/>
</dbReference>
<sequence length="190" mass="20679">MDVFMSRDVPFFDPVATSIRAVIPTPRGGHLAMTGFPGLLTHVDGTAYLDPQQMRETLEGLRAAGARELLILTEEAELPEGAFPLISKISRPLGLRLSFAPIEDFNVPSDRFLAQWPAHRACLEAALEAGETVALSCQYGAGRSGLIAAWLLIGAGMSAAEAIALVRSHFPEAVENRLQENWLLEVEKER</sequence>
<dbReference type="EMBL" id="CP139725">
    <property type="protein sequence ID" value="WPZ22853.1"/>
    <property type="molecule type" value="Genomic_DNA"/>
</dbReference>
<name>A0ABZ0V1T3_9RHOB</name>
<dbReference type="RefSeq" id="WP_322329410.1">
    <property type="nucleotide sequence ID" value="NZ_CP139725.1"/>
</dbReference>
<gene>
    <name evidence="2" type="ORF">T7987_06370</name>
</gene>
<accession>A0ABZ0V1T3</accession>
<dbReference type="InterPro" id="IPR029021">
    <property type="entry name" value="Prot-tyrosine_phosphatase-like"/>
</dbReference>
<dbReference type="InterPro" id="IPR000387">
    <property type="entry name" value="Tyr_Pase_dom"/>
</dbReference>
<reference evidence="2 3" key="1">
    <citation type="submission" date="2023-11" db="EMBL/GenBank/DDBJ databases">
        <title>From the Deep-Sea to the Surface: Bacterial Genomes Isolated from the Moytirra Hydrothermal Vent Plume.</title>
        <authorList>
            <person name="Major S.R."/>
        </authorList>
    </citation>
    <scope>NUCLEOTIDE SEQUENCE [LARGE SCALE GENOMIC DNA]</scope>
    <source>
        <strain evidence="2 3">OXR-9</strain>
    </source>
</reference>
<dbReference type="Proteomes" id="UP001326567">
    <property type="component" value="Chromosome"/>
</dbReference>
<keyword evidence="3" id="KW-1185">Reference proteome</keyword>
<feature type="domain" description="Tyrosine specific protein phosphatases" evidence="1">
    <location>
        <begin position="128"/>
        <end position="181"/>
    </location>
</feature>
<protein>
    <recommendedName>
        <fullName evidence="1">Tyrosine specific protein phosphatases domain-containing protein</fullName>
    </recommendedName>
</protein>
<dbReference type="Gene3D" id="3.90.190.10">
    <property type="entry name" value="Protein tyrosine phosphatase superfamily"/>
    <property type="match status" value="1"/>
</dbReference>
<evidence type="ECO:0000259" key="1">
    <source>
        <dbReference type="PROSITE" id="PS50056"/>
    </source>
</evidence>